<reference evidence="2" key="1">
    <citation type="submission" date="2013-09" db="EMBL/GenBank/DDBJ databases">
        <title>Corchorus olitorius genome sequencing.</title>
        <authorList>
            <person name="Alam M."/>
            <person name="Haque M.S."/>
            <person name="Islam M.S."/>
            <person name="Emdad E.M."/>
            <person name="Islam M.M."/>
            <person name="Ahmed B."/>
            <person name="Halim A."/>
            <person name="Hossen Q.M.M."/>
            <person name="Hossain M.Z."/>
            <person name="Ahmed R."/>
            <person name="Khan M.M."/>
            <person name="Islam R."/>
            <person name="Rashid M.M."/>
            <person name="Khan S.A."/>
            <person name="Rahman M.S."/>
            <person name="Alam M."/>
            <person name="Yahiya A.S."/>
            <person name="Khan M.S."/>
            <person name="Azam M.S."/>
            <person name="Haque T."/>
            <person name="Lashkar M.Z.H."/>
            <person name="Akhand A.I."/>
            <person name="Morshed G."/>
            <person name="Roy S."/>
            <person name="Uddin K.S."/>
            <person name="Rabeya T."/>
            <person name="Hossain A.S."/>
            <person name="Chowdhury A."/>
            <person name="Snigdha A.R."/>
            <person name="Mortoza M.S."/>
            <person name="Matin S.A."/>
            <person name="Hoque S.M.E."/>
            <person name="Islam M.K."/>
            <person name="Roy D.K."/>
            <person name="Haider R."/>
            <person name="Moosa M.M."/>
            <person name="Elias S.M."/>
            <person name="Hasan A.M."/>
            <person name="Jahan S."/>
            <person name="Shafiuddin M."/>
            <person name="Mahmood N."/>
            <person name="Shommy N.S."/>
        </authorList>
    </citation>
    <scope>NUCLEOTIDE SEQUENCE [LARGE SCALE GENOMIC DNA]</scope>
    <source>
        <strain evidence="2">cv. O-4</strain>
    </source>
</reference>
<accession>A0A1R3IFW5</accession>
<name>A0A1R3IFW5_9ROSI</name>
<evidence type="ECO:0000313" key="1">
    <source>
        <dbReference type="EMBL" id="OMO81496.1"/>
    </source>
</evidence>
<dbReference type="EMBL" id="AWUE01018264">
    <property type="protein sequence ID" value="OMO81496.1"/>
    <property type="molecule type" value="Genomic_DNA"/>
</dbReference>
<evidence type="ECO:0000313" key="2">
    <source>
        <dbReference type="Proteomes" id="UP000187203"/>
    </source>
</evidence>
<sequence length="47" mass="5359">MTFQKLKAVLKMKRMIQLNGRLGTLLVKVEPTNHTPKSRTSHQLPTS</sequence>
<gene>
    <name evidence="1" type="ORF">COLO4_23554</name>
</gene>
<dbReference type="AlphaFoldDB" id="A0A1R3IFW5"/>
<comment type="caution">
    <text evidence="1">The sequence shown here is derived from an EMBL/GenBank/DDBJ whole genome shotgun (WGS) entry which is preliminary data.</text>
</comment>
<proteinExistence type="predicted"/>
<organism evidence="1 2">
    <name type="scientific">Corchorus olitorius</name>
    <dbReference type="NCBI Taxonomy" id="93759"/>
    <lineage>
        <taxon>Eukaryota</taxon>
        <taxon>Viridiplantae</taxon>
        <taxon>Streptophyta</taxon>
        <taxon>Embryophyta</taxon>
        <taxon>Tracheophyta</taxon>
        <taxon>Spermatophyta</taxon>
        <taxon>Magnoliopsida</taxon>
        <taxon>eudicotyledons</taxon>
        <taxon>Gunneridae</taxon>
        <taxon>Pentapetalae</taxon>
        <taxon>rosids</taxon>
        <taxon>malvids</taxon>
        <taxon>Malvales</taxon>
        <taxon>Malvaceae</taxon>
        <taxon>Grewioideae</taxon>
        <taxon>Apeibeae</taxon>
        <taxon>Corchorus</taxon>
    </lineage>
</organism>
<protein>
    <submittedName>
        <fullName evidence="1">Uncharacterized protein</fullName>
    </submittedName>
</protein>
<dbReference type="Proteomes" id="UP000187203">
    <property type="component" value="Unassembled WGS sequence"/>
</dbReference>
<keyword evidence="2" id="KW-1185">Reference proteome</keyword>